<reference evidence="1 2" key="1">
    <citation type="journal article" date="2022" name="New Phytol.">
        <title>Ecological generalism drives hyperdiversity of secondary metabolite gene clusters in xylarialean endophytes.</title>
        <authorList>
            <person name="Franco M.E.E."/>
            <person name="Wisecaver J.H."/>
            <person name="Arnold A.E."/>
            <person name="Ju Y.M."/>
            <person name="Slot J.C."/>
            <person name="Ahrendt S."/>
            <person name="Moore L.P."/>
            <person name="Eastman K.E."/>
            <person name="Scott K."/>
            <person name="Konkel Z."/>
            <person name="Mondo S.J."/>
            <person name="Kuo A."/>
            <person name="Hayes R.D."/>
            <person name="Haridas S."/>
            <person name="Andreopoulos B."/>
            <person name="Riley R."/>
            <person name="LaButti K."/>
            <person name="Pangilinan J."/>
            <person name="Lipzen A."/>
            <person name="Amirebrahimi M."/>
            <person name="Yan J."/>
            <person name="Adam C."/>
            <person name="Keymanesh K."/>
            <person name="Ng V."/>
            <person name="Louie K."/>
            <person name="Northen T."/>
            <person name="Drula E."/>
            <person name="Henrissat B."/>
            <person name="Hsieh H.M."/>
            <person name="Youens-Clark K."/>
            <person name="Lutzoni F."/>
            <person name="Miadlikowska J."/>
            <person name="Eastwood D.C."/>
            <person name="Hamelin R.C."/>
            <person name="Grigoriev I.V."/>
            <person name="U'Ren J.M."/>
        </authorList>
    </citation>
    <scope>NUCLEOTIDE SEQUENCE [LARGE SCALE GENOMIC DNA]</scope>
    <source>
        <strain evidence="1 2">ER1909</strain>
    </source>
</reference>
<keyword evidence="2" id="KW-1185">Reference proteome</keyword>
<accession>A0ACC0CQW3</accession>
<comment type="caution">
    <text evidence="1">The sequence shown here is derived from an EMBL/GenBank/DDBJ whole genome shotgun (WGS) entry which is preliminary data.</text>
</comment>
<dbReference type="Proteomes" id="UP001497680">
    <property type="component" value="Unassembled WGS sequence"/>
</dbReference>
<evidence type="ECO:0000313" key="1">
    <source>
        <dbReference type="EMBL" id="KAI6082685.1"/>
    </source>
</evidence>
<proteinExistence type="predicted"/>
<organism evidence="1 2">
    <name type="scientific">Hypoxylon rubiginosum</name>
    <dbReference type="NCBI Taxonomy" id="110542"/>
    <lineage>
        <taxon>Eukaryota</taxon>
        <taxon>Fungi</taxon>
        <taxon>Dikarya</taxon>
        <taxon>Ascomycota</taxon>
        <taxon>Pezizomycotina</taxon>
        <taxon>Sordariomycetes</taxon>
        <taxon>Xylariomycetidae</taxon>
        <taxon>Xylariales</taxon>
        <taxon>Hypoxylaceae</taxon>
        <taxon>Hypoxylon</taxon>
    </lineage>
</organism>
<gene>
    <name evidence="1" type="ORF">F4821DRAFT_206475</name>
</gene>
<protein>
    <submittedName>
        <fullName evidence="1">Uncharacterized protein</fullName>
    </submittedName>
</protein>
<evidence type="ECO:0000313" key="2">
    <source>
        <dbReference type="Proteomes" id="UP001497680"/>
    </source>
</evidence>
<dbReference type="EMBL" id="MU394365">
    <property type="protein sequence ID" value="KAI6082685.1"/>
    <property type="molecule type" value="Genomic_DNA"/>
</dbReference>
<sequence>MSEESQRCDDTLESLSEWLRKPFQQNHRIDLTAENNSGTPEGVDESALLIHAGEERIQGRLLEAIDTYIQVIRLQLQRHDLGESSPSREAFERIFEILGYNPEPMWTSSDWWFNDILNMTAGPLPYVVSGTQWALTSGTIDMFQTLADYIAKWYAPSGLKCAEVLYRRILVEFYGQSSTLEDKRRAHVVKELAKIYVEVPSDFEWSPATTSIVQQGLQEVKRRSGDDELMQFYQGLGALYVSKGPEDASFDARYGEEILQRLYEIQKPVFGNSNYRTIKTVDILSCYYQREGREVQAASLIECTLRNGDTTAESDCCLLQRLERQLGKQWEGGSGSTFVEGAGDERKREAIKKAMALKKVEDTTAATSDGCFSRIHERMSLQSRLMSLLAPPWRVWEDSRLYLNDIAKIRFQPAPIAALEDYPVRVVLRNSEVSVHISPAARSLSSTSEDNKRVSELGKWVQESRFCQILKTADDGWKAIDENESSKPRCSEWEPIFEDSNAEENDMKPDMTAWDTDYVFWIFPRDLAAIEKQSMRWKYSYRKLPDRSEWMVIVGWSNRLADRGYHRSSYCLPWFPGDDLAYSINEQEDANITLVCPYIPYYGVQNLRGLTGGLTYAEFMDQLHLSPQHWDDAQRILEFKETLCRQDTVELQELPIVILDSVCHTSPEIRNNREGGCPQSIQIGANRTDGFFNNIPGGFAVTHSEGRIRGFNLVSCSWVDWKAFAVDDELLDYDYPKLTSEAGDPINCLGFIQGTWITGHLDGKFAMDKVFVVDAVFKSTKEPQVSPNFIFCEDALAESSITQLSSVEKRSLIGKLNPSFFRYWDLPDEDILGAPWRRGKSKPPQNNFDDCLMAEVRRRKDQDRGYEEQKERNKNDGAMIQKIEEERKLEYERRAKWDSDVMLIKQNLRSI</sequence>
<name>A0ACC0CQW3_9PEZI</name>